<keyword evidence="3" id="KW-0012">Acyltransferase</keyword>
<reference evidence="6 7" key="1">
    <citation type="submission" date="2020-04" db="EMBL/GenBank/DDBJ databases">
        <authorList>
            <person name="Alioto T."/>
            <person name="Alioto T."/>
            <person name="Gomez Garrido J."/>
        </authorList>
    </citation>
    <scope>NUCLEOTIDE SEQUENCE [LARGE SCALE GENOMIC DNA]</scope>
</reference>
<dbReference type="SUPFAM" id="SSF69593">
    <property type="entry name" value="Glycerol-3-phosphate (1)-acyltransferase"/>
    <property type="match status" value="1"/>
</dbReference>
<dbReference type="EMBL" id="CADEPI010000037">
    <property type="protein sequence ID" value="CAB3368327.1"/>
    <property type="molecule type" value="Genomic_DNA"/>
</dbReference>
<keyword evidence="7" id="KW-1185">Reference proteome</keyword>
<comment type="caution">
    <text evidence="6">The sequence shown here is derived from an EMBL/GenBank/DDBJ whole genome shotgun (WGS) entry which is preliminary data.</text>
</comment>
<dbReference type="SMART" id="SM00563">
    <property type="entry name" value="PlsC"/>
    <property type="match status" value="1"/>
</dbReference>
<dbReference type="InterPro" id="IPR002123">
    <property type="entry name" value="Plipid/glycerol_acylTrfase"/>
</dbReference>
<evidence type="ECO:0000259" key="5">
    <source>
        <dbReference type="SMART" id="SM00563"/>
    </source>
</evidence>
<comment type="similarity">
    <text evidence="1">Belongs to the 1-acyl-sn-glycerol-3-phosphate acyltransferase family.</text>
</comment>
<evidence type="ECO:0000256" key="4">
    <source>
        <dbReference type="SAM" id="Phobius"/>
    </source>
</evidence>
<accession>A0A8S1CIL3</accession>
<evidence type="ECO:0000256" key="3">
    <source>
        <dbReference type="ARBA" id="ARBA00023315"/>
    </source>
</evidence>
<feature type="transmembrane region" description="Helical" evidence="4">
    <location>
        <begin position="245"/>
        <end position="263"/>
    </location>
</feature>
<proteinExistence type="inferred from homology"/>
<evidence type="ECO:0000313" key="6">
    <source>
        <dbReference type="EMBL" id="CAB3368327.1"/>
    </source>
</evidence>
<dbReference type="PANTHER" id="PTHR10983">
    <property type="entry name" value="1-ACYLGLYCEROL-3-PHOSPHATE ACYLTRANSFERASE-RELATED"/>
    <property type="match status" value="1"/>
</dbReference>
<dbReference type="Proteomes" id="UP000494165">
    <property type="component" value="Unassembled WGS sequence"/>
</dbReference>
<feature type="domain" description="Phospholipid/glycerol acyltransferase" evidence="5">
    <location>
        <begin position="18"/>
        <end position="140"/>
    </location>
</feature>
<name>A0A8S1CIL3_9INSE</name>
<dbReference type="Pfam" id="PF01553">
    <property type="entry name" value="Acyltransferase"/>
    <property type="match status" value="1"/>
</dbReference>
<dbReference type="AlphaFoldDB" id="A0A8S1CIL3"/>
<protein>
    <recommendedName>
        <fullName evidence="5">Phospholipid/glycerol acyltransferase domain-containing protein</fullName>
    </recommendedName>
</protein>
<dbReference type="CDD" id="cd07990">
    <property type="entry name" value="LPLAT_LCLAT1-like"/>
    <property type="match status" value="1"/>
</dbReference>
<keyword evidence="4" id="KW-0472">Membrane</keyword>
<keyword evidence="2" id="KW-0808">Transferase</keyword>
<dbReference type="GO" id="GO:0012505">
    <property type="term" value="C:endomembrane system"/>
    <property type="evidence" value="ECO:0007669"/>
    <property type="project" value="TreeGrafter"/>
</dbReference>
<evidence type="ECO:0000313" key="7">
    <source>
        <dbReference type="Proteomes" id="UP000494165"/>
    </source>
</evidence>
<dbReference type="OrthoDB" id="189226at2759"/>
<keyword evidence="4" id="KW-1133">Transmembrane helix</keyword>
<gene>
    <name evidence="6" type="ORF">CLODIP_2_CD06818</name>
</gene>
<dbReference type="Pfam" id="PF16076">
    <property type="entry name" value="Acyltransf_C"/>
    <property type="match status" value="1"/>
</dbReference>
<feature type="transmembrane region" description="Helical" evidence="4">
    <location>
        <begin position="275"/>
        <end position="293"/>
    </location>
</feature>
<sequence length="311" mass="36344">MVYIDREDFDKYYGKEHGYLIMNHAYDIDWLMGWVFCDRIRLLGNCKTYAKKVLQYIPTMGWAWKFGESVFLERNWEKDKEIISKQLKELVEYPSPIWLLLFAEGTRFSEHKHAASMKFAKERGLPLLKHHLVPRTRGFTSSIPHLKEKMGAIYDVQLAFKKDDKIEPSMSNLLIGKGVTAHLYIRRIPMDGVPTDEQEANQWLHELYQRKDQMQDSFYNTGDFFKENDLDRVEPFLLPRRKASLINWCVWFVVTLVPMSYWLACLLTSGSTVKFSIGAAIIASFFFLLYKIVGMTKISKASSYGSDAKRD</sequence>
<dbReference type="GO" id="GO:0003841">
    <property type="term" value="F:1-acylglycerol-3-phosphate O-acyltransferase activity"/>
    <property type="evidence" value="ECO:0007669"/>
    <property type="project" value="TreeGrafter"/>
</dbReference>
<evidence type="ECO:0000256" key="1">
    <source>
        <dbReference type="ARBA" id="ARBA00008655"/>
    </source>
</evidence>
<dbReference type="InterPro" id="IPR032098">
    <property type="entry name" value="Acyltransf_C"/>
</dbReference>
<dbReference type="PANTHER" id="PTHR10983:SF24">
    <property type="entry name" value="1-ACYLGLYCEROL-3-PHOSPHATE O-ACYLTRANSFERASE 3, ISOFORM E-RELATED"/>
    <property type="match status" value="1"/>
</dbReference>
<keyword evidence="4" id="KW-0812">Transmembrane</keyword>
<evidence type="ECO:0000256" key="2">
    <source>
        <dbReference type="ARBA" id="ARBA00022679"/>
    </source>
</evidence>
<organism evidence="6 7">
    <name type="scientific">Cloeon dipterum</name>
    <dbReference type="NCBI Taxonomy" id="197152"/>
    <lineage>
        <taxon>Eukaryota</taxon>
        <taxon>Metazoa</taxon>
        <taxon>Ecdysozoa</taxon>
        <taxon>Arthropoda</taxon>
        <taxon>Hexapoda</taxon>
        <taxon>Insecta</taxon>
        <taxon>Pterygota</taxon>
        <taxon>Palaeoptera</taxon>
        <taxon>Ephemeroptera</taxon>
        <taxon>Pisciforma</taxon>
        <taxon>Baetidae</taxon>
        <taxon>Cloeon</taxon>
    </lineage>
</organism>